<comment type="caution">
    <text evidence="10">The sequence shown here is derived from an EMBL/GenBank/DDBJ whole genome shotgun (WGS) entry which is preliminary data.</text>
</comment>
<evidence type="ECO:0000313" key="10">
    <source>
        <dbReference type="EMBL" id="OQX09520.1"/>
    </source>
</evidence>
<feature type="site" description="Interaction with DNA substrate" evidence="8">
    <location>
        <position position="246"/>
    </location>
</feature>
<evidence type="ECO:0000256" key="3">
    <source>
        <dbReference type="ARBA" id="ARBA00022723"/>
    </source>
</evidence>
<dbReference type="NCBIfam" id="TIGR00633">
    <property type="entry name" value="xth"/>
    <property type="match status" value="1"/>
</dbReference>
<evidence type="ECO:0000256" key="4">
    <source>
        <dbReference type="ARBA" id="ARBA00022801"/>
    </source>
</evidence>
<dbReference type="GO" id="GO:0003677">
    <property type="term" value="F:DNA binding"/>
    <property type="evidence" value="ECO:0007669"/>
    <property type="project" value="InterPro"/>
</dbReference>
<accession>A0A1Y1QMS7</accession>
<dbReference type="Proteomes" id="UP000192491">
    <property type="component" value="Unassembled WGS sequence"/>
</dbReference>
<dbReference type="InterPro" id="IPR020847">
    <property type="entry name" value="AP_endonuclease_F1_BS"/>
</dbReference>
<keyword evidence="7" id="KW-0464">Manganese</keyword>
<dbReference type="InterPro" id="IPR020848">
    <property type="entry name" value="AP_endonuclease_F1_CS"/>
</dbReference>
<dbReference type="PROSITE" id="PS00726">
    <property type="entry name" value="AP_NUCLEASE_F1_1"/>
    <property type="match status" value="1"/>
</dbReference>
<feature type="site" description="Transition state stabilizer" evidence="8">
    <location>
        <position position="147"/>
    </location>
</feature>
<dbReference type="NCBIfam" id="TIGR00195">
    <property type="entry name" value="exoDNase_III"/>
    <property type="match status" value="1"/>
</dbReference>
<keyword evidence="3 7" id="KW-0479">Metal-binding</keyword>
<evidence type="ECO:0000256" key="5">
    <source>
        <dbReference type="ARBA" id="ARBA00022842"/>
    </source>
</evidence>
<gene>
    <name evidence="10" type="ORF">BWK73_22575</name>
</gene>
<feature type="site" description="Important for catalytic activity" evidence="8">
    <location>
        <position position="216"/>
    </location>
</feature>
<protein>
    <submittedName>
        <fullName evidence="10">Exodeoxyribonuclease III</fullName>
    </submittedName>
</protein>
<feature type="binding site" evidence="7">
    <location>
        <position position="245"/>
    </location>
    <ligand>
        <name>Mg(2+)</name>
        <dbReference type="ChEBI" id="CHEBI:18420"/>
        <label>1</label>
    </ligand>
</feature>
<dbReference type="GO" id="GO:0006281">
    <property type="term" value="P:DNA repair"/>
    <property type="evidence" value="ECO:0007669"/>
    <property type="project" value="InterPro"/>
</dbReference>
<evidence type="ECO:0000256" key="1">
    <source>
        <dbReference type="ARBA" id="ARBA00001936"/>
    </source>
</evidence>
<evidence type="ECO:0000256" key="8">
    <source>
        <dbReference type="PIRSR" id="PIRSR604808-3"/>
    </source>
</evidence>
<dbReference type="PROSITE" id="PS51435">
    <property type="entry name" value="AP_NUCLEASE_F1_4"/>
    <property type="match status" value="1"/>
</dbReference>
<dbReference type="PANTHER" id="PTHR43250:SF2">
    <property type="entry name" value="EXODEOXYRIBONUCLEASE III"/>
    <property type="match status" value="1"/>
</dbReference>
<reference evidence="10 11" key="1">
    <citation type="submission" date="2017-01" db="EMBL/GenBank/DDBJ databases">
        <title>Novel large sulfur bacteria in the metagenomes of groundwater-fed chemosynthetic microbial mats in the Lake Huron basin.</title>
        <authorList>
            <person name="Sharrar A.M."/>
            <person name="Flood B.E."/>
            <person name="Bailey J.V."/>
            <person name="Jones D.S."/>
            <person name="Biddanda B."/>
            <person name="Ruberg S.A."/>
            <person name="Marcus D.N."/>
            <person name="Dick G.J."/>
        </authorList>
    </citation>
    <scope>NUCLEOTIDE SEQUENCE [LARGE SCALE GENOMIC DNA]</scope>
    <source>
        <strain evidence="10">A8</strain>
    </source>
</reference>
<dbReference type="AlphaFoldDB" id="A0A1Y1QMS7"/>
<dbReference type="InterPro" id="IPR036691">
    <property type="entry name" value="Endo/exonu/phosph_ase_sf"/>
</dbReference>
<proteinExistence type="inferred from homology"/>
<dbReference type="CDD" id="cd09086">
    <property type="entry name" value="ExoIII-like_AP-endo"/>
    <property type="match status" value="1"/>
</dbReference>
<keyword evidence="5 7" id="KW-0460">Magnesium</keyword>
<dbReference type="GO" id="GO:0046872">
    <property type="term" value="F:metal ion binding"/>
    <property type="evidence" value="ECO:0007669"/>
    <property type="project" value="UniProtKB-KW"/>
</dbReference>
<evidence type="ECO:0000256" key="6">
    <source>
        <dbReference type="PIRSR" id="PIRSR604808-1"/>
    </source>
</evidence>
<dbReference type="InterPro" id="IPR005135">
    <property type="entry name" value="Endo/exonuclease/phosphatase"/>
</dbReference>
<feature type="active site" evidence="6">
    <location>
        <position position="104"/>
    </location>
</feature>
<organism evidence="10 11">
    <name type="scientific">Thiothrix lacustris</name>
    <dbReference type="NCBI Taxonomy" id="525917"/>
    <lineage>
        <taxon>Bacteria</taxon>
        <taxon>Pseudomonadati</taxon>
        <taxon>Pseudomonadota</taxon>
        <taxon>Gammaproteobacteria</taxon>
        <taxon>Thiotrichales</taxon>
        <taxon>Thiotrichaceae</taxon>
        <taxon>Thiothrix</taxon>
    </lineage>
</organism>
<dbReference type="GO" id="GO:0004519">
    <property type="term" value="F:endonuclease activity"/>
    <property type="evidence" value="ECO:0007669"/>
    <property type="project" value="InterPro"/>
</dbReference>
<evidence type="ECO:0000259" key="9">
    <source>
        <dbReference type="Pfam" id="PF03372"/>
    </source>
</evidence>
<comment type="cofactor">
    <cofactor evidence="7">
        <name>Mg(2+)</name>
        <dbReference type="ChEBI" id="CHEBI:18420"/>
    </cofactor>
    <cofactor evidence="7">
        <name>Mn(2+)</name>
        <dbReference type="ChEBI" id="CHEBI:29035"/>
    </cofactor>
    <text evidence="7">Probably binds two magnesium or manganese ions per subunit.</text>
</comment>
<name>A0A1Y1QMS7_9GAMM</name>
<dbReference type="Gene3D" id="3.60.10.10">
    <property type="entry name" value="Endonuclease/exonuclease/phosphatase"/>
    <property type="match status" value="1"/>
</dbReference>
<dbReference type="SUPFAM" id="SSF56219">
    <property type="entry name" value="DNase I-like"/>
    <property type="match status" value="1"/>
</dbReference>
<dbReference type="PANTHER" id="PTHR43250">
    <property type="entry name" value="EXODEOXYRIBONUCLEASE III"/>
    <property type="match status" value="1"/>
</dbReference>
<comment type="cofactor">
    <cofactor evidence="1">
        <name>Mn(2+)</name>
        <dbReference type="ChEBI" id="CHEBI:29035"/>
    </cofactor>
</comment>
<dbReference type="PROSITE" id="PS00727">
    <property type="entry name" value="AP_NUCLEASE_F1_2"/>
    <property type="match status" value="1"/>
</dbReference>
<evidence type="ECO:0000313" key="11">
    <source>
        <dbReference type="Proteomes" id="UP000192491"/>
    </source>
</evidence>
<feature type="binding site" evidence="7">
    <location>
        <position position="7"/>
    </location>
    <ligand>
        <name>Mg(2+)</name>
        <dbReference type="ChEBI" id="CHEBI:18420"/>
        <label>1</label>
    </ligand>
</feature>
<feature type="domain" description="Endonuclease/exonuclease/phosphatase" evidence="9">
    <location>
        <begin position="4"/>
        <end position="246"/>
    </location>
</feature>
<evidence type="ECO:0000256" key="2">
    <source>
        <dbReference type="ARBA" id="ARBA00007092"/>
    </source>
</evidence>
<keyword evidence="4" id="KW-0378">Hydrolase</keyword>
<sequence length="255" mass="28342">MKIATWNVNSLRVRLPHVLQWLEAAQPDILAIQETKTVDEQFPLAELEAAGYNAVFAGQKTYNGVAILSKSLATEIVTDIPALDDPQRRILAATIDGVRVVNLYVVNGAEVGSDKYAYKLDWLAKVTAWLQQQAACYPQLVVLGDFNIAPEDRDVHDPVAWGEGILCSPAERAALQAIQALGLSDTFRQFTQPDKSFSWWDYRGGGFRRNHGLRIDLILASKPLADACQSCVIDREPRTWEKPSDHTPVVAEFIL</sequence>
<dbReference type="EMBL" id="MTEJ01000140">
    <property type="protein sequence ID" value="OQX09520.1"/>
    <property type="molecule type" value="Genomic_DNA"/>
</dbReference>
<dbReference type="PROSITE" id="PS00728">
    <property type="entry name" value="AP_NUCLEASE_F1_3"/>
    <property type="match status" value="1"/>
</dbReference>
<dbReference type="GO" id="GO:0008311">
    <property type="term" value="F:double-stranded DNA 3'-5' DNA exonuclease activity"/>
    <property type="evidence" value="ECO:0007669"/>
    <property type="project" value="InterPro"/>
</dbReference>
<feature type="active site" description="Proton donor/acceptor" evidence="6">
    <location>
        <position position="145"/>
    </location>
</feature>
<feature type="binding site" evidence="7">
    <location>
        <position position="145"/>
    </location>
    <ligand>
        <name>Mg(2+)</name>
        <dbReference type="ChEBI" id="CHEBI:18420"/>
        <label>1</label>
    </ligand>
</feature>
<comment type="similarity">
    <text evidence="2">Belongs to the DNA repair enzymes AP/ExoA family.</text>
</comment>
<dbReference type="InterPro" id="IPR037493">
    <property type="entry name" value="ExoIII-like"/>
</dbReference>
<feature type="binding site" evidence="7">
    <location>
        <position position="246"/>
    </location>
    <ligand>
        <name>Mg(2+)</name>
        <dbReference type="ChEBI" id="CHEBI:18420"/>
        <label>1</label>
    </ligand>
</feature>
<evidence type="ECO:0000256" key="7">
    <source>
        <dbReference type="PIRSR" id="PIRSR604808-2"/>
    </source>
</evidence>
<feature type="active site" description="Proton acceptor" evidence="6">
    <location>
        <position position="246"/>
    </location>
</feature>
<dbReference type="InterPro" id="IPR004808">
    <property type="entry name" value="AP_endonuc_1"/>
</dbReference>
<feature type="binding site" evidence="7">
    <location>
        <position position="34"/>
    </location>
    <ligand>
        <name>Mg(2+)</name>
        <dbReference type="ChEBI" id="CHEBI:18420"/>
        <label>1</label>
    </ligand>
</feature>
<feature type="binding site" evidence="7">
    <location>
        <position position="147"/>
    </location>
    <ligand>
        <name>Mg(2+)</name>
        <dbReference type="ChEBI" id="CHEBI:18420"/>
        <label>1</label>
    </ligand>
</feature>
<dbReference type="Pfam" id="PF03372">
    <property type="entry name" value="Exo_endo_phos"/>
    <property type="match status" value="1"/>
</dbReference>